<protein>
    <submittedName>
        <fullName evidence="1">Uncharacterized protein</fullName>
    </submittedName>
</protein>
<accession>A0ACC2PWW1</accession>
<sequence>MEVYGAPKCVFQNCGRKRDAETGVMMHKFPTDVNLRNQWIQNCNIVGRRISTKTYVCSYHFSASGYLPTGKTRKSLKASAVPCVRALVLDLPNDCDPAVQQAKHVRYIPRILARNVNRQSATVNPDDGSVQTNSHQAETSDETLAQDVNPVLPQLETNVCPLSGSERIVSGECIDQSHYGDSNLSTSTEPAEERVTTSEISVDEVTSQHADCFSDELDNEGDCEGSGGEPLEEGEVRFELLSELENISLSDDPDIHSRNTEESINTVKETVRGVKRLMRNGHNVNLLGMIRDDEELIAFTGVSGSLLESLTNAVLLCEDPKKQKRFSNSARERVALCLCKLKMNMSFRCLAVRFAMNRKVCSRNFTYMVDLLSDILQDFIYWPTHEQNRDSMPKCFENFAKTRIVLDCTEIPIEVPNCLKCRLQLYSHYKGCETVKFLIGITPCGSISYKSKAYGGRASDKAIFVRSDLLDKLDPCRDAVMVDKVAALVNLKNPLLAADKF</sequence>
<name>A0ACC2PWW1_9HYME</name>
<comment type="caution">
    <text evidence="1">The sequence shown here is derived from an EMBL/GenBank/DDBJ whole genome shotgun (WGS) entry which is preliminary data.</text>
</comment>
<organism evidence="1 2">
    <name type="scientific">Eretmocerus hayati</name>
    <dbReference type="NCBI Taxonomy" id="131215"/>
    <lineage>
        <taxon>Eukaryota</taxon>
        <taxon>Metazoa</taxon>
        <taxon>Ecdysozoa</taxon>
        <taxon>Arthropoda</taxon>
        <taxon>Hexapoda</taxon>
        <taxon>Insecta</taxon>
        <taxon>Pterygota</taxon>
        <taxon>Neoptera</taxon>
        <taxon>Endopterygota</taxon>
        <taxon>Hymenoptera</taxon>
        <taxon>Apocrita</taxon>
        <taxon>Proctotrupomorpha</taxon>
        <taxon>Chalcidoidea</taxon>
        <taxon>Aphelinidae</taxon>
        <taxon>Aphelininae</taxon>
        <taxon>Eretmocerus</taxon>
    </lineage>
</organism>
<proteinExistence type="predicted"/>
<gene>
    <name evidence="1" type="ORF">QAD02_023806</name>
</gene>
<evidence type="ECO:0000313" key="1">
    <source>
        <dbReference type="EMBL" id="KAJ8688011.1"/>
    </source>
</evidence>
<dbReference type="EMBL" id="CM056741">
    <property type="protein sequence ID" value="KAJ8688011.1"/>
    <property type="molecule type" value="Genomic_DNA"/>
</dbReference>
<dbReference type="Proteomes" id="UP001239111">
    <property type="component" value="Chromosome 1"/>
</dbReference>
<evidence type="ECO:0000313" key="2">
    <source>
        <dbReference type="Proteomes" id="UP001239111"/>
    </source>
</evidence>
<reference evidence="1" key="1">
    <citation type="submission" date="2023-04" db="EMBL/GenBank/DDBJ databases">
        <title>A chromosome-level genome assembly of the parasitoid wasp Eretmocerus hayati.</title>
        <authorList>
            <person name="Zhong Y."/>
            <person name="Liu S."/>
            <person name="Liu Y."/>
        </authorList>
    </citation>
    <scope>NUCLEOTIDE SEQUENCE</scope>
    <source>
        <strain evidence="1">ZJU_SS_LIU_2023</strain>
    </source>
</reference>
<keyword evidence="2" id="KW-1185">Reference proteome</keyword>